<gene>
    <name evidence="2" type="ORF">PV04_02723</name>
</gene>
<dbReference type="HOGENOM" id="CLU_040942_0_0_1"/>
<dbReference type="Proteomes" id="UP000054266">
    <property type="component" value="Unassembled WGS sequence"/>
</dbReference>
<feature type="compositionally biased region" description="Acidic residues" evidence="1">
    <location>
        <begin position="118"/>
        <end position="127"/>
    </location>
</feature>
<dbReference type="AlphaFoldDB" id="A0A0D2FVB8"/>
<feature type="region of interest" description="Disordered" evidence="1">
    <location>
        <begin position="1"/>
        <end position="91"/>
    </location>
</feature>
<evidence type="ECO:0000313" key="3">
    <source>
        <dbReference type="Proteomes" id="UP000054266"/>
    </source>
</evidence>
<sequence length="384" mass="42695">MGKDKNRKHHPRASSVTPQRAKSQADHVDLTETNPWAHQARLAKRAQSVGLGSTSKLTPLSPSFSGERTMRGKSAPRSGTIINIPQDPNIDPRLVLQRMAAVRNNANRRPSFFSAVTLDDEEEEVEKSDETMRDETPTPGQKDVRDKKKKSRSKDKEKQQQDGDKNKVSKKTHMQVEEDKRKEKKKKVKEEMAQQTARAIEGMHAAATDKPRKRKREEDGAEAFKRRVEVEANAVKRLRESLPTFRLERVTHALERDEGSQPTEMAVLLTAARETIVDLARAQLSQMEQISDLVGKEMLNIVKAQRAKLDELEGRQDGIPLAPVIAAVAKPKRIVGATINDSSSTGSDDSSVEHGVEVVGRPMQLPVHEAATNTPTTLGHCSTQ</sequence>
<feature type="compositionally biased region" description="Low complexity" evidence="1">
    <location>
        <begin position="81"/>
        <end position="91"/>
    </location>
</feature>
<feature type="compositionally biased region" description="Basic and acidic residues" evidence="1">
    <location>
        <begin position="128"/>
        <end position="146"/>
    </location>
</feature>
<feature type="compositionally biased region" description="Basic residues" evidence="1">
    <location>
        <begin position="1"/>
        <end position="12"/>
    </location>
</feature>
<proteinExistence type="predicted"/>
<dbReference type="EMBL" id="KN846957">
    <property type="protein sequence ID" value="KIW70455.1"/>
    <property type="molecule type" value="Genomic_DNA"/>
</dbReference>
<keyword evidence="3" id="KW-1185">Reference proteome</keyword>
<feature type="region of interest" description="Disordered" evidence="1">
    <location>
        <begin position="103"/>
        <end position="221"/>
    </location>
</feature>
<evidence type="ECO:0000256" key="1">
    <source>
        <dbReference type="SAM" id="MobiDB-lite"/>
    </source>
</evidence>
<accession>A0A0D2FVB8</accession>
<protein>
    <submittedName>
        <fullName evidence="2">Uncharacterized protein</fullName>
    </submittedName>
</protein>
<name>A0A0D2FVB8_9EURO</name>
<organism evidence="2 3">
    <name type="scientific">Phialophora macrospora</name>
    <dbReference type="NCBI Taxonomy" id="1851006"/>
    <lineage>
        <taxon>Eukaryota</taxon>
        <taxon>Fungi</taxon>
        <taxon>Dikarya</taxon>
        <taxon>Ascomycota</taxon>
        <taxon>Pezizomycotina</taxon>
        <taxon>Eurotiomycetes</taxon>
        <taxon>Chaetothyriomycetidae</taxon>
        <taxon>Chaetothyriales</taxon>
        <taxon>Herpotrichiellaceae</taxon>
        <taxon>Phialophora</taxon>
    </lineage>
</organism>
<reference evidence="2 3" key="1">
    <citation type="submission" date="2015-01" db="EMBL/GenBank/DDBJ databases">
        <title>The Genome Sequence of Capronia semiimmersa CBS27337.</title>
        <authorList>
            <consortium name="The Broad Institute Genomics Platform"/>
            <person name="Cuomo C."/>
            <person name="de Hoog S."/>
            <person name="Gorbushina A."/>
            <person name="Stielow B."/>
            <person name="Teixiera M."/>
            <person name="Abouelleil A."/>
            <person name="Chapman S.B."/>
            <person name="Priest M."/>
            <person name="Young S.K."/>
            <person name="Wortman J."/>
            <person name="Nusbaum C."/>
            <person name="Birren B."/>
        </authorList>
    </citation>
    <scope>NUCLEOTIDE SEQUENCE [LARGE SCALE GENOMIC DNA]</scope>
    <source>
        <strain evidence="2 3">CBS 27337</strain>
    </source>
</reference>
<evidence type="ECO:0000313" key="2">
    <source>
        <dbReference type="EMBL" id="KIW70455.1"/>
    </source>
</evidence>
<feature type="compositionally biased region" description="Polar residues" evidence="1">
    <location>
        <begin position="50"/>
        <end position="66"/>
    </location>
</feature>
<feature type="compositionally biased region" description="Basic and acidic residues" evidence="1">
    <location>
        <begin position="154"/>
        <end position="167"/>
    </location>
</feature>